<feature type="compositionally biased region" description="Basic and acidic residues" evidence="1">
    <location>
        <begin position="419"/>
        <end position="432"/>
    </location>
</feature>
<feature type="compositionally biased region" description="Basic and acidic residues" evidence="1">
    <location>
        <begin position="268"/>
        <end position="299"/>
    </location>
</feature>
<feature type="non-terminal residue" evidence="2">
    <location>
        <position position="464"/>
    </location>
</feature>
<feature type="compositionally biased region" description="Basic and acidic residues" evidence="1">
    <location>
        <begin position="440"/>
        <end position="464"/>
    </location>
</feature>
<feature type="region of interest" description="Disordered" evidence="1">
    <location>
        <begin position="1"/>
        <end position="40"/>
    </location>
</feature>
<reference evidence="2" key="1">
    <citation type="submission" date="2015-12" db="EMBL/GenBank/DDBJ databases">
        <title>De novo transcriptome assembly of four potential Pierce s Disease insect vectors from Arizona vineyards.</title>
        <authorList>
            <person name="Tassone E.E."/>
        </authorList>
    </citation>
    <scope>NUCLEOTIDE SEQUENCE</scope>
</reference>
<organism evidence="2">
    <name type="scientific">Clastoptera arizonana</name>
    <name type="common">Arizona spittle bug</name>
    <dbReference type="NCBI Taxonomy" id="38151"/>
    <lineage>
        <taxon>Eukaryota</taxon>
        <taxon>Metazoa</taxon>
        <taxon>Ecdysozoa</taxon>
        <taxon>Arthropoda</taxon>
        <taxon>Hexapoda</taxon>
        <taxon>Insecta</taxon>
        <taxon>Pterygota</taxon>
        <taxon>Neoptera</taxon>
        <taxon>Paraneoptera</taxon>
        <taxon>Hemiptera</taxon>
        <taxon>Auchenorrhyncha</taxon>
        <taxon>Cercopoidea</taxon>
        <taxon>Clastopteridae</taxon>
        <taxon>Clastoptera</taxon>
    </lineage>
</organism>
<sequence length="464" mass="54311">MSSPEETKTVSNEDQRNHITKETEQQEQKMKRRKFNMKRKKYHKANIPWSGLPTSYEPCVHLHFKKKTLSREELTQEEYSDMLATPKGYDWINKPTKRMIRRRRRMYRRKIKFSHRCRKRKQCGKMYATDLMSDMWDKFPPDLLDKVVALLKSECCMTEEEADTIVEKTKPRKILRKLKKRHVTSIRNVWIRDFSKLCADKITDFIVTMLMRKRTSRAKRIAETILKHLCDLTGEECTLHSPKTRIQKLMVIFADRLAIWLDEMFEKSTQDEVDKDVDGRSETNLSEQKDARPDKDKPPKRTGPKTKQKPEEKTSPEEETSPEEKPEETKEDEKKSGPPRRKVQKPKQQTEQQESDEKETKPKAKPAPKKRPVVKSKDTPESETVTQEESEAESSPIKETEEENETTPPKGEEKEEDEPIMKSEEEEKAKEENAEEENAEGEKAEGENAEGEKAEGENAEGEKA</sequence>
<feature type="compositionally biased region" description="Basic and acidic residues" evidence="1">
    <location>
        <begin position="1"/>
        <end position="29"/>
    </location>
</feature>
<dbReference type="EMBL" id="GEDC01003954">
    <property type="protein sequence ID" value="JAS33344.1"/>
    <property type="molecule type" value="Transcribed_RNA"/>
</dbReference>
<protein>
    <submittedName>
        <fullName evidence="2">Uncharacterized protein</fullName>
    </submittedName>
</protein>
<evidence type="ECO:0000256" key="1">
    <source>
        <dbReference type="SAM" id="MobiDB-lite"/>
    </source>
</evidence>
<feature type="region of interest" description="Disordered" evidence="1">
    <location>
        <begin position="268"/>
        <end position="464"/>
    </location>
</feature>
<accession>A0A1B6E621</accession>
<name>A0A1B6E621_9HEMI</name>
<gene>
    <name evidence="2" type="ORF">g.6117</name>
</gene>
<feature type="compositionally biased region" description="Basic residues" evidence="1">
    <location>
        <begin position="363"/>
        <end position="374"/>
    </location>
</feature>
<feature type="compositionally biased region" description="Basic residues" evidence="1">
    <location>
        <begin position="30"/>
        <end position="40"/>
    </location>
</feature>
<proteinExistence type="predicted"/>
<evidence type="ECO:0000313" key="2">
    <source>
        <dbReference type="EMBL" id="JAS33344.1"/>
    </source>
</evidence>
<feature type="compositionally biased region" description="Basic and acidic residues" evidence="1">
    <location>
        <begin position="308"/>
        <end position="336"/>
    </location>
</feature>
<dbReference type="AlphaFoldDB" id="A0A1B6E621"/>